<feature type="compositionally biased region" description="Acidic residues" evidence="1">
    <location>
        <begin position="113"/>
        <end position="137"/>
    </location>
</feature>
<organism evidence="2 3">
    <name type="scientific">Wickerhamomyces mucosus</name>
    <dbReference type="NCBI Taxonomy" id="1378264"/>
    <lineage>
        <taxon>Eukaryota</taxon>
        <taxon>Fungi</taxon>
        <taxon>Dikarya</taxon>
        <taxon>Ascomycota</taxon>
        <taxon>Saccharomycotina</taxon>
        <taxon>Saccharomycetes</taxon>
        <taxon>Phaffomycetales</taxon>
        <taxon>Wickerhamomycetaceae</taxon>
        <taxon>Wickerhamomyces</taxon>
    </lineage>
</organism>
<dbReference type="Proteomes" id="UP000769528">
    <property type="component" value="Unassembled WGS sequence"/>
</dbReference>
<evidence type="ECO:0000256" key="1">
    <source>
        <dbReference type="SAM" id="MobiDB-lite"/>
    </source>
</evidence>
<keyword evidence="3" id="KW-1185">Reference proteome</keyword>
<evidence type="ECO:0000313" key="2">
    <source>
        <dbReference type="EMBL" id="KAH3671989.1"/>
    </source>
</evidence>
<feature type="compositionally biased region" description="Acidic residues" evidence="1">
    <location>
        <begin position="189"/>
        <end position="201"/>
    </location>
</feature>
<dbReference type="PANTHER" id="PTHR36826:SF1">
    <property type="entry name" value="PROTEIN ECM13"/>
    <property type="match status" value="1"/>
</dbReference>
<evidence type="ECO:0000313" key="3">
    <source>
        <dbReference type="Proteomes" id="UP000769528"/>
    </source>
</evidence>
<protein>
    <submittedName>
        <fullName evidence="2">Uncharacterized protein</fullName>
    </submittedName>
</protein>
<feature type="region of interest" description="Disordered" evidence="1">
    <location>
        <begin position="83"/>
        <end position="207"/>
    </location>
</feature>
<accession>A0A9P8TAU7</accession>
<reference evidence="2" key="1">
    <citation type="journal article" date="2021" name="Open Biol.">
        <title>Shared evolutionary footprints suggest mitochondrial oxidative damage underlies multiple complex I losses in fungi.</title>
        <authorList>
            <person name="Schikora-Tamarit M.A."/>
            <person name="Marcet-Houben M."/>
            <person name="Nosek J."/>
            <person name="Gabaldon T."/>
        </authorList>
    </citation>
    <scope>NUCLEOTIDE SEQUENCE</scope>
    <source>
        <strain evidence="2">CBS6341</strain>
    </source>
</reference>
<feature type="compositionally biased region" description="Acidic residues" evidence="1">
    <location>
        <begin position="159"/>
        <end position="181"/>
    </location>
</feature>
<feature type="compositionally biased region" description="Acidic residues" evidence="1">
    <location>
        <begin position="86"/>
        <end position="103"/>
    </location>
</feature>
<dbReference type="EMBL" id="JAEUBF010001261">
    <property type="protein sequence ID" value="KAH3671989.1"/>
    <property type="molecule type" value="Genomic_DNA"/>
</dbReference>
<comment type="caution">
    <text evidence="2">The sequence shown here is derived from an EMBL/GenBank/DDBJ whole genome shotgun (WGS) entry which is preliminary data.</text>
</comment>
<sequence length="240" mass="27654">MMNTISDTYALASRARSKLHQEASKPDFNLRVLVSHANLLDNLSDRIQKYKDDLQNEPLINYKNKIITNNVKFSPLSSTVTVIKEDDFDDDDEEEEGDDEEASEIIYDSNEISSDDESDEADWDDFSDDDDEEEYEQGEIIQLTKVTSSNYRELHPTDDIEGEDEDLESLSDYESDEDEESTPSLNYSSDEDEDEDEDEELELNKKSTEFWSKVATKDLLAERNYLKRIPPIDNVSTITV</sequence>
<proteinExistence type="predicted"/>
<dbReference type="InterPro" id="IPR037738">
    <property type="entry name" value="Ecm13-like"/>
</dbReference>
<dbReference type="PANTHER" id="PTHR36826">
    <property type="entry name" value="PROTEIN ECM13"/>
    <property type="match status" value="1"/>
</dbReference>
<dbReference type="AlphaFoldDB" id="A0A9P8TAU7"/>
<gene>
    <name evidence="2" type="ORF">WICMUC_004496</name>
</gene>
<name>A0A9P8TAU7_9ASCO</name>
<reference evidence="2" key="2">
    <citation type="submission" date="2021-01" db="EMBL/GenBank/DDBJ databases">
        <authorList>
            <person name="Schikora-Tamarit M.A."/>
        </authorList>
    </citation>
    <scope>NUCLEOTIDE SEQUENCE</scope>
    <source>
        <strain evidence="2">CBS6341</strain>
    </source>
</reference>
<dbReference type="OrthoDB" id="5431245at2759"/>